<evidence type="ECO:0000259" key="4">
    <source>
        <dbReference type="Pfam" id="PF13439"/>
    </source>
</evidence>
<proteinExistence type="predicted"/>
<evidence type="ECO:0000313" key="5">
    <source>
        <dbReference type="EMBL" id="QDU47153.1"/>
    </source>
</evidence>
<keyword evidence="2 5" id="KW-0808">Transferase</keyword>
<accession>A0A517ZXD7</accession>
<dbReference type="Pfam" id="PF00534">
    <property type="entry name" value="Glycos_transf_1"/>
    <property type="match status" value="1"/>
</dbReference>
<dbReference type="EC" id="2.4.-.-" evidence="5"/>
<dbReference type="InterPro" id="IPR001296">
    <property type="entry name" value="Glyco_trans_1"/>
</dbReference>
<sequence>MAISTVQQVKTPKAAPPALDRQPLKIAIARRYYSLQRGGAERYCVNLSRQLLKLGHDVSFVGEGIDDALSDELPFFPVRVQSSTSSARNRSFAENCGKVIAGQNFDIVYGLGRSLGVDLFRVTERLQSHWLNVHYRNRAHRLLQQLNPRHRTLIELERTICQSPQTRRIVTISSVDGALLQRYYDVPPEKIRTIYNGVDIDHFHPRAQQFSAEVRREWGIGEHDPLITFASMDFAGKGLRTILESLRSARNQEIQLLVLGRGPQHKFARLAKQLGVANRVTFAGRQDKIERFYAAGDLMVLPTTYEPFPNVVVESMACGVPAITTATAGGADMIDEEATGYLLPDSWAVGELAERLDHHFSKTDAQRELMATASRARTATMTVENNARQVSELFYEVLRDKSRV</sequence>
<dbReference type="Gene3D" id="3.40.50.2000">
    <property type="entry name" value="Glycogen Phosphorylase B"/>
    <property type="match status" value="2"/>
</dbReference>
<dbReference type="EMBL" id="CP036276">
    <property type="protein sequence ID" value="QDU47153.1"/>
    <property type="molecule type" value="Genomic_DNA"/>
</dbReference>
<evidence type="ECO:0000313" key="6">
    <source>
        <dbReference type="Proteomes" id="UP000319383"/>
    </source>
</evidence>
<feature type="domain" description="Glycosyl transferase family 1" evidence="3">
    <location>
        <begin position="213"/>
        <end position="367"/>
    </location>
</feature>
<dbReference type="PANTHER" id="PTHR12526">
    <property type="entry name" value="GLYCOSYLTRANSFERASE"/>
    <property type="match status" value="1"/>
</dbReference>
<gene>
    <name evidence="5" type="primary">rfaG</name>
    <name evidence="5" type="ORF">Mal52_56810</name>
</gene>
<evidence type="ECO:0000256" key="1">
    <source>
        <dbReference type="ARBA" id="ARBA00022676"/>
    </source>
</evidence>
<organism evidence="5 6">
    <name type="scientific">Symmachiella dynata</name>
    <dbReference type="NCBI Taxonomy" id="2527995"/>
    <lineage>
        <taxon>Bacteria</taxon>
        <taxon>Pseudomonadati</taxon>
        <taxon>Planctomycetota</taxon>
        <taxon>Planctomycetia</taxon>
        <taxon>Planctomycetales</taxon>
        <taxon>Planctomycetaceae</taxon>
        <taxon>Symmachiella</taxon>
    </lineage>
</organism>
<dbReference type="CDD" id="cd03801">
    <property type="entry name" value="GT4_PimA-like"/>
    <property type="match status" value="1"/>
</dbReference>
<dbReference type="PANTHER" id="PTHR12526:SF510">
    <property type="entry name" value="D-INOSITOL 3-PHOSPHATE GLYCOSYLTRANSFERASE"/>
    <property type="match status" value="1"/>
</dbReference>
<protein>
    <submittedName>
        <fullName evidence="5">Lipopolysaccharide core biosynthesis protein RfaG</fullName>
        <ecNumber evidence="5">2.4.-.-</ecNumber>
    </submittedName>
</protein>
<dbReference type="RefSeq" id="WP_231962457.1">
    <property type="nucleotide sequence ID" value="NZ_CP036276.1"/>
</dbReference>
<feature type="domain" description="Glycosyltransferase subfamily 4-like N-terminal" evidence="4">
    <location>
        <begin position="38"/>
        <end position="201"/>
    </location>
</feature>
<name>A0A517ZXD7_9PLAN</name>
<keyword evidence="6" id="KW-1185">Reference proteome</keyword>
<keyword evidence="1 5" id="KW-0328">Glycosyltransferase</keyword>
<evidence type="ECO:0000259" key="3">
    <source>
        <dbReference type="Pfam" id="PF00534"/>
    </source>
</evidence>
<dbReference type="SUPFAM" id="SSF53756">
    <property type="entry name" value="UDP-Glycosyltransferase/glycogen phosphorylase"/>
    <property type="match status" value="1"/>
</dbReference>
<dbReference type="KEGG" id="sdyn:Mal52_56810"/>
<reference evidence="5 6" key="1">
    <citation type="submission" date="2019-02" db="EMBL/GenBank/DDBJ databases">
        <title>Deep-cultivation of Planctomycetes and their phenomic and genomic characterization uncovers novel biology.</title>
        <authorList>
            <person name="Wiegand S."/>
            <person name="Jogler M."/>
            <person name="Boedeker C."/>
            <person name="Pinto D."/>
            <person name="Vollmers J."/>
            <person name="Rivas-Marin E."/>
            <person name="Kohn T."/>
            <person name="Peeters S.H."/>
            <person name="Heuer A."/>
            <person name="Rast P."/>
            <person name="Oberbeckmann S."/>
            <person name="Bunk B."/>
            <person name="Jeske O."/>
            <person name="Meyerdierks A."/>
            <person name="Storesund J.E."/>
            <person name="Kallscheuer N."/>
            <person name="Luecker S."/>
            <person name="Lage O.M."/>
            <person name="Pohl T."/>
            <person name="Merkel B.J."/>
            <person name="Hornburger P."/>
            <person name="Mueller R.-W."/>
            <person name="Bruemmer F."/>
            <person name="Labrenz M."/>
            <person name="Spormann A.M."/>
            <person name="Op den Camp H."/>
            <person name="Overmann J."/>
            <person name="Amann R."/>
            <person name="Jetten M.S.M."/>
            <person name="Mascher T."/>
            <person name="Medema M.H."/>
            <person name="Devos D.P."/>
            <person name="Kaster A.-K."/>
            <person name="Ovreas L."/>
            <person name="Rohde M."/>
            <person name="Galperin M.Y."/>
            <person name="Jogler C."/>
        </authorList>
    </citation>
    <scope>NUCLEOTIDE SEQUENCE [LARGE SCALE GENOMIC DNA]</scope>
    <source>
        <strain evidence="5 6">Mal52</strain>
    </source>
</reference>
<dbReference type="GO" id="GO:0016757">
    <property type="term" value="F:glycosyltransferase activity"/>
    <property type="evidence" value="ECO:0007669"/>
    <property type="project" value="UniProtKB-KW"/>
</dbReference>
<dbReference type="InterPro" id="IPR028098">
    <property type="entry name" value="Glyco_trans_4-like_N"/>
</dbReference>
<dbReference type="AlphaFoldDB" id="A0A517ZXD7"/>
<evidence type="ECO:0000256" key="2">
    <source>
        <dbReference type="ARBA" id="ARBA00022679"/>
    </source>
</evidence>
<dbReference type="Proteomes" id="UP000319383">
    <property type="component" value="Chromosome"/>
</dbReference>
<dbReference type="Pfam" id="PF13439">
    <property type="entry name" value="Glyco_transf_4"/>
    <property type="match status" value="1"/>
</dbReference>